<reference evidence="1 2" key="2">
    <citation type="submission" date="2014-09" db="EMBL/GenBank/DDBJ databases">
        <authorList>
            <consortium name="NBRP consortium"/>
            <person name="Sawabe T."/>
            <person name="Meirelles P."/>
            <person name="Nakanishi M."/>
            <person name="Sayaka M."/>
            <person name="Hattori M."/>
            <person name="Ohkuma M."/>
        </authorList>
    </citation>
    <scope>NUCLEOTIDE SEQUENCE [LARGE SCALE GENOMIC DNA]</scope>
    <source>
        <strain evidence="1 2">JCM 19240</strain>
    </source>
</reference>
<dbReference type="EMBL" id="BBMT01000001">
    <property type="protein sequence ID" value="GAL31853.1"/>
    <property type="molecule type" value="Genomic_DNA"/>
</dbReference>
<gene>
    <name evidence="1" type="ORF">JCM19240_5284</name>
</gene>
<accession>A0A090SY62</accession>
<proteinExistence type="predicted"/>
<dbReference type="Proteomes" id="UP000029224">
    <property type="component" value="Unassembled WGS sequence"/>
</dbReference>
<reference evidence="1 2" key="1">
    <citation type="submission" date="2014-09" db="EMBL/GenBank/DDBJ databases">
        <title>Vibrio maritimus JCM 19240. (C210) whole genome shotgun sequence.</title>
        <authorList>
            <person name="Sawabe T."/>
            <person name="Meirelles P."/>
            <person name="Nakanishi M."/>
            <person name="Sayaka M."/>
            <person name="Hattori M."/>
            <person name="Ohkuma M."/>
        </authorList>
    </citation>
    <scope>NUCLEOTIDE SEQUENCE [LARGE SCALE GENOMIC DNA]</scope>
    <source>
        <strain evidence="1 2">JCM 19240</strain>
    </source>
</reference>
<sequence>MQLVADYINVIGHENVSSDPSMNVANQKYLALLSDYVCSKNPIELYTLMLGLLNHQLMMGSELEDAYISDLVDKHIA</sequence>
<comment type="caution">
    <text evidence="1">The sequence shown here is derived from an EMBL/GenBank/DDBJ whole genome shotgun (WGS) entry which is preliminary data.</text>
</comment>
<protein>
    <submittedName>
        <fullName evidence="1">Transcriptional regulator TetR family</fullName>
    </submittedName>
</protein>
<name>A0A090SY62_9VIBR</name>
<dbReference type="AlphaFoldDB" id="A0A090SY62"/>
<evidence type="ECO:0000313" key="2">
    <source>
        <dbReference type="Proteomes" id="UP000029224"/>
    </source>
</evidence>
<evidence type="ECO:0000313" key="1">
    <source>
        <dbReference type="EMBL" id="GAL31853.1"/>
    </source>
</evidence>
<keyword evidence="2" id="KW-1185">Reference proteome</keyword>
<organism evidence="1 2">
    <name type="scientific">Vibrio maritimus</name>
    <dbReference type="NCBI Taxonomy" id="990268"/>
    <lineage>
        <taxon>Bacteria</taxon>
        <taxon>Pseudomonadati</taxon>
        <taxon>Pseudomonadota</taxon>
        <taxon>Gammaproteobacteria</taxon>
        <taxon>Vibrionales</taxon>
        <taxon>Vibrionaceae</taxon>
        <taxon>Vibrio</taxon>
    </lineage>
</organism>